<keyword evidence="2" id="KW-0255">Endonuclease</keyword>
<sequence length="261" mass="30816">MPTPSTSDLPKPKSWDEFEDIVWEIYTRRWQDPYAQRYGRHGQAQNGVDIYGRQSNSDKNIAVQCKRFEDKSFKPTTITSEVEKTKKFTHPISEYLIATTTSRDTEIQNFVMKLTQERTSENKFPVHVIFWDDLCSYLAEPSNYDLLKKHYPIWVEIFKKPQDAGSVTLSNRIKKISFWQNEIDKCNNDDDIHSFFQSRTYAELNELLTKEEKEEISKLSQVEATEIIESGGITHIRTPSSRQFDFYKKVIFRLECEWNII</sequence>
<feature type="domain" description="Mrr-like" evidence="1">
    <location>
        <begin position="29"/>
        <end position="108"/>
    </location>
</feature>
<dbReference type="InterPro" id="IPR011335">
    <property type="entry name" value="Restrct_endonuc-II-like"/>
</dbReference>
<evidence type="ECO:0000313" key="3">
    <source>
        <dbReference type="Proteomes" id="UP000738376"/>
    </source>
</evidence>
<accession>A0ABX1LR76</accession>
<dbReference type="EMBL" id="JAAVJL010000001">
    <property type="protein sequence ID" value="NMF57299.1"/>
    <property type="molecule type" value="Genomic_DNA"/>
</dbReference>
<keyword evidence="2" id="KW-0540">Nuclease</keyword>
<organism evidence="2 3">
    <name type="scientific">Pseudanabaena yagii GIHE-NHR1</name>
    <dbReference type="NCBI Taxonomy" id="2722753"/>
    <lineage>
        <taxon>Bacteria</taxon>
        <taxon>Bacillati</taxon>
        <taxon>Cyanobacteriota</taxon>
        <taxon>Cyanophyceae</taxon>
        <taxon>Pseudanabaenales</taxon>
        <taxon>Pseudanabaenaceae</taxon>
        <taxon>Pseudanabaena</taxon>
        <taxon>Pseudanabaena yagii</taxon>
    </lineage>
</organism>
<keyword evidence="2" id="KW-0378">Hydrolase</keyword>
<dbReference type="Proteomes" id="UP000738376">
    <property type="component" value="Unassembled WGS sequence"/>
</dbReference>
<evidence type="ECO:0000259" key="1">
    <source>
        <dbReference type="Pfam" id="PF13156"/>
    </source>
</evidence>
<evidence type="ECO:0000313" key="2">
    <source>
        <dbReference type="EMBL" id="NMF57299.1"/>
    </source>
</evidence>
<reference evidence="2 3" key="1">
    <citation type="submission" date="2020-03" db="EMBL/GenBank/DDBJ databases">
        <title>Draft Genome Sequence of 2-Methylisoborneol Producing Pseudanabaena yagii Strain GIHE-NHR1 Isolated from North Han River in South Korea.</title>
        <authorList>
            <person name="Jeong J."/>
        </authorList>
    </citation>
    <scope>NUCLEOTIDE SEQUENCE [LARGE SCALE GENOMIC DNA]</scope>
    <source>
        <strain evidence="2 3">GIHE-NHR1</strain>
    </source>
</reference>
<keyword evidence="3" id="KW-1185">Reference proteome</keyword>
<proteinExistence type="predicted"/>
<dbReference type="Pfam" id="PF13156">
    <property type="entry name" value="Mrr_cat_2"/>
    <property type="match status" value="1"/>
</dbReference>
<dbReference type="InterPro" id="IPR039442">
    <property type="entry name" value="Mrr-like_dom"/>
</dbReference>
<gene>
    <name evidence="2" type="ORF">HC246_04505</name>
</gene>
<dbReference type="GO" id="GO:0004519">
    <property type="term" value="F:endonuclease activity"/>
    <property type="evidence" value="ECO:0007669"/>
    <property type="project" value="UniProtKB-KW"/>
</dbReference>
<dbReference type="RefSeq" id="WP_169362354.1">
    <property type="nucleotide sequence ID" value="NZ_JAAVJL010000001.1"/>
</dbReference>
<comment type="caution">
    <text evidence="2">The sequence shown here is derived from an EMBL/GenBank/DDBJ whole genome shotgun (WGS) entry which is preliminary data.</text>
</comment>
<name>A0ABX1LR76_9CYAN</name>
<dbReference type="SUPFAM" id="SSF52980">
    <property type="entry name" value="Restriction endonuclease-like"/>
    <property type="match status" value="1"/>
</dbReference>
<protein>
    <submittedName>
        <fullName evidence="2">Restriction endonuclease</fullName>
    </submittedName>
</protein>